<dbReference type="PANTHER" id="PTHR46375">
    <property type="entry name" value="KELCH REPEAT AND BTB DOMAIN-CONTAINING PROTEIN 13-RELATED"/>
    <property type="match status" value="1"/>
</dbReference>
<dbReference type="SMART" id="SM00612">
    <property type="entry name" value="Kelch"/>
    <property type="match status" value="5"/>
</dbReference>
<dbReference type="InterPro" id="IPR052392">
    <property type="entry name" value="Kelch-BTB_domain-containing"/>
</dbReference>
<dbReference type="InterPro" id="IPR011043">
    <property type="entry name" value="Gal_Oxase/kelch_b-propeller"/>
</dbReference>
<dbReference type="InterPro" id="IPR006652">
    <property type="entry name" value="Kelch_1"/>
</dbReference>
<gene>
    <name evidence="2" type="ORF">BGW36DRAFT_382470</name>
</gene>
<dbReference type="EMBL" id="JAJTJA010000008">
    <property type="protein sequence ID" value="KAH8695310.1"/>
    <property type="molecule type" value="Genomic_DNA"/>
</dbReference>
<dbReference type="Pfam" id="PF01344">
    <property type="entry name" value="Kelch_1"/>
    <property type="match status" value="3"/>
</dbReference>
<evidence type="ECO:0000256" key="1">
    <source>
        <dbReference type="SAM" id="SignalP"/>
    </source>
</evidence>
<accession>A0AAD4KMG1</accession>
<protein>
    <recommendedName>
        <fullName evidence="4">Galactose oxidase</fullName>
    </recommendedName>
</protein>
<organism evidence="2 3">
    <name type="scientific">Talaromyces proteolyticus</name>
    <dbReference type="NCBI Taxonomy" id="1131652"/>
    <lineage>
        <taxon>Eukaryota</taxon>
        <taxon>Fungi</taxon>
        <taxon>Dikarya</taxon>
        <taxon>Ascomycota</taxon>
        <taxon>Pezizomycotina</taxon>
        <taxon>Eurotiomycetes</taxon>
        <taxon>Eurotiomycetidae</taxon>
        <taxon>Eurotiales</taxon>
        <taxon>Trichocomaceae</taxon>
        <taxon>Talaromyces</taxon>
        <taxon>Talaromyces sect. Bacilispori</taxon>
    </lineage>
</organism>
<feature type="signal peptide" evidence="1">
    <location>
        <begin position="1"/>
        <end position="19"/>
    </location>
</feature>
<dbReference type="PANTHER" id="PTHR46375:SF3">
    <property type="entry name" value="KELCH REPEAT AND BTB DOMAIN-CONTAINING PROTEIN 13"/>
    <property type="match status" value="1"/>
</dbReference>
<keyword evidence="3" id="KW-1185">Reference proteome</keyword>
<dbReference type="InterPro" id="IPR015915">
    <property type="entry name" value="Kelch-typ_b-propeller"/>
</dbReference>
<name>A0AAD4KMG1_9EURO</name>
<dbReference type="AlphaFoldDB" id="A0AAD4KMG1"/>
<evidence type="ECO:0000313" key="3">
    <source>
        <dbReference type="Proteomes" id="UP001201262"/>
    </source>
</evidence>
<dbReference type="SUPFAM" id="SSF50965">
    <property type="entry name" value="Galactose oxidase, central domain"/>
    <property type="match status" value="1"/>
</dbReference>
<keyword evidence="1" id="KW-0732">Signal</keyword>
<dbReference type="RefSeq" id="XP_046070452.1">
    <property type="nucleotide sequence ID" value="XM_046216545.1"/>
</dbReference>
<evidence type="ECO:0000313" key="2">
    <source>
        <dbReference type="EMBL" id="KAH8695310.1"/>
    </source>
</evidence>
<comment type="caution">
    <text evidence="2">The sequence shown here is derived from an EMBL/GenBank/DDBJ whole genome shotgun (WGS) entry which is preliminary data.</text>
</comment>
<feature type="chain" id="PRO_5042149642" description="Galactose oxidase" evidence="1">
    <location>
        <begin position="20"/>
        <end position="349"/>
    </location>
</feature>
<proteinExistence type="predicted"/>
<evidence type="ECO:0008006" key="4">
    <source>
        <dbReference type="Google" id="ProtNLM"/>
    </source>
</evidence>
<sequence length="349" mass="36941">MTFSSGLVCLALAFTCTYAASLSYISQQKGWVELAPIARGPRQEHGVAFAGDDVYIIGGVPRVPANPTTVPSLDWADAYSTKDDTWRVIAPIPTPMNHANAVGVNGKIYVLGGMTGDNYWKAIPDCYEYDPKADVWTTLPSMPADQARGASALGVRGSNIYLGGGVILTNLTTTFQISVATVTTYNIDIQKWDTLPDLPEARDHVGGAVIDGTFYVVGGRVNGNYNVRNTTFALDLDRPDSGEARWVEKAPMPTARGGLATSYIDGVIYTFGGEGNPDLIPNGVYNATEAYNVATDTWARLQSMSLPRHGTNAVAIGSCNYSPGGGNVAGPGAVDWNGAFCVANANDPS</sequence>
<dbReference type="Gene3D" id="2.120.10.80">
    <property type="entry name" value="Kelch-type beta propeller"/>
    <property type="match status" value="2"/>
</dbReference>
<reference evidence="2" key="1">
    <citation type="submission" date="2021-12" db="EMBL/GenBank/DDBJ databases">
        <title>Convergent genome expansion in fungi linked to evolution of root-endophyte symbiosis.</title>
        <authorList>
            <consortium name="DOE Joint Genome Institute"/>
            <person name="Ke Y.-H."/>
            <person name="Bonito G."/>
            <person name="Liao H.-L."/>
            <person name="Looney B."/>
            <person name="Rojas-Flechas A."/>
            <person name="Nash J."/>
            <person name="Hameed K."/>
            <person name="Schadt C."/>
            <person name="Martin F."/>
            <person name="Crous P.W."/>
            <person name="Miettinen O."/>
            <person name="Magnuson J.K."/>
            <person name="Labbe J."/>
            <person name="Jacobson D."/>
            <person name="Doktycz M.J."/>
            <person name="Veneault-Fourrey C."/>
            <person name="Kuo A."/>
            <person name="Mondo S."/>
            <person name="Calhoun S."/>
            <person name="Riley R."/>
            <person name="Ohm R."/>
            <person name="LaButti K."/>
            <person name="Andreopoulos B."/>
            <person name="Pangilinan J."/>
            <person name="Nolan M."/>
            <person name="Tritt A."/>
            <person name="Clum A."/>
            <person name="Lipzen A."/>
            <person name="Daum C."/>
            <person name="Barry K."/>
            <person name="Grigoriev I.V."/>
            <person name="Vilgalys R."/>
        </authorList>
    </citation>
    <scope>NUCLEOTIDE SEQUENCE</scope>
    <source>
        <strain evidence="2">PMI_201</strain>
    </source>
</reference>
<dbReference type="Proteomes" id="UP001201262">
    <property type="component" value="Unassembled WGS sequence"/>
</dbReference>
<dbReference type="GeneID" id="70246832"/>